<evidence type="ECO:0000313" key="2">
    <source>
        <dbReference type="EMBL" id="GKV33849.1"/>
    </source>
</evidence>
<keyword evidence="3" id="KW-1185">Reference proteome</keyword>
<sequence>MATSEKRAVGEADSWDAGVRSPQKEKSKIDDSSTLVKDKPQHDYDSDDSYDSDDYLRLIDQKRDSDGFDIPSSIKNGLMILEEVSHATVN</sequence>
<protein>
    <submittedName>
        <fullName evidence="2">Uncharacterized protein</fullName>
    </submittedName>
</protein>
<proteinExistence type="predicted"/>
<gene>
    <name evidence="2" type="ORF">SLEP1_g42299</name>
</gene>
<dbReference type="EMBL" id="BPVZ01000102">
    <property type="protein sequence ID" value="GKV33849.1"/>
    <property type="molecule type" value="Genomic_DNA"/>
</dbReference>
<dbReference type="Proteomes" id="UP001054252">
    <property type="component" value="Unassembled WGS sequence"/>
</dbReference>
<organism evidence="2 3">
    <name type="scientific">Rubroshorea leprosula</name>
    <dbReference type="NCBI Taxonomy" id="152421"/>
    <lineage>
        <taxon>Eukaryota</taxon>
        <taxon>Viridiplantae</taxon>
        <taxon>Streptophyta</taxon>
        <taxon>Embryophyta</taxon>
        <taxon>Tracheophyta</taxon>
        <taxon>Spermatophyta</taxon>
        <taxon>Magnoliopsida</taxon>
        <taxon>eudicotyledons</taxon>
        <taxon>Gunneridae</taxon>
        <taxon>Pentapetalae</taxon>
        <taxon>rosids</taxon>
        <taxon>malvids</taxon>
        <taxon>Malvales</taxon>
        <taxon>Dipterocarpaceae</taxon>
        <taxon>Rubroshorea</taxon>
    </lineage>
</organism>
<feature type="compositionally biased region" description="Basic and acidic residues" evidence="1">
    <location>
        <begin position="1"/>
        <end position="10"/>
    </location>
</feature>
<accession>A0AAV5LA86</accession>
<feature type="region of interest" description="Disordered" evidence="1">
    <location>
        <begin position="1"/>
        <end position="52"/>
    </location>
</feature>
<evidence type="ECO:0000256" key="1">
    <source>
        <dbReference type="SAM" id="MobiDB-lite"/>
    </source>
</evidence>
<name>A0AAV5LA86_9ROSI</name>
<dbReference type="AlphaFoldDB" id="A0AAV5LA86"/>
<feature type="compositionally biased region" description="Basic and acidic residues" evidence="1">
    <location>
        <begin position="22"/>
        <end position="44"/>
    </location>
</feature>
<evidence type="ECO:0000313" key="3">
    <source>
        <dbReference type="Proteomes" id="UP001054252"/>
    </source>
</evidence>
<comment type="caution">
    <text evidence="2">The sequence shown here is derived from an EMBL/GenBank/DDBJ whole genome shotgun (WGS) entry which is preliminary data.</text>
</comment>
<reference evidence="2 3" key="1">
    <citation type="journal article" date="2021" name="Commun. Biol.">
        <title>The genome of Shorea leprosula (Dipterocarpaceae) highlights the ecological relevance of drought in aseasonal tropical rainforests.</title>
        <authorList>
            <person name="Ng K.K.S."/>
            <person name="Kobayashi M.J."/>
            <person name="Fawcett J.A."/>
            <person name="Hatakeyama M."/>
            <person name="Paape T."/>
            <person name="Ng C.H."/>
            <person name="Ang C.C."/>
            <person name="Tnah L.H."/>
            <person name="Lee C.T."/>
            <person name="Nishiyama T."/>
            <person name="Sese J."/>
            <person name="O'Brien M.J."/>
            <person name="Copetti D."/>
            <person name="Mohd Noor M.I."/>
            <person name="Ong R.C."/>
            <person name="Putra M."/>
            <person name="Sireger I.Z."/>
            <person name="Indrioko S."/>
            <person name="Kosugi Y."/>
            <person name="Izuno A."/>
            <person name="Isagi Y."/>
            <person name="Lee S.L."/>
            <person name="Shimizu K.K."/>
        </authorList>
    </citation>
    <scope>NUCLEOTIDE SEQUENCE [LARGE SCALE GENOMIC DNA]</scope>
    <source>
        <strain evidence="2">214</strain>
    </source>
</reference>